<organism evidence="1 2">
    <name type="scientific">Alkalimonas mucilaginosa</name>
    <dbReference type="NCBI Taxonomy" id="3057676"/>
    <lineage>
        <taxon>Bacteria</taxon>
        <taxon>Pseudomonadati</taxon>
        <taxon>Pseudomonadota</taxon>
        <taxon>Gammaproteobacteria</taxon>
        <taxon>Alkalimonas</taxon>
    </lineage>
</organism>
<protein>
    <submittedName>
        <fullName evidence="1">Uncharacterized protein</fullName>
    </submittedName>
</protein>
<comment type="caution">
    <text evidence="1">The sequence shown here is derived from an EMBL/GenBank/DDBJ whole genome shotgun (WGS) entry which is preliminary data.</text>
</comment>
<evidence type="ECO:0000313" key="1">
    <source>
        <dbReference type="EMBL" id="MEE2023563.1"/>
    </source>
</evidence>
<proteinExistence type="predicted"/>
<reference evidence="1 2" key="1">
    <citation type="submission" date="2023-06" db="EMBL/GenBank/DDBJ databases">
        <title>Alkalimonas sp., MEB004 an alkaliphilic bacterium isolated from Lonar Lake, India.</title>
        <authorList>
            <person name="Joshi A."/>
            <person name="Thite S."/>
        </authorList>
    </citation>
    <scope>NUCLEOTIDE SEQUENCE [LARGE SCALE GENOMIC DNA]</scope>
    <source>
        <strain evidence="1 2">MEB004</strain>
    </source>
</reference>
<name>A0ABU7JCZ3_9GAMM</name>
<dbReference type="EMBL" id="JAUGZK010000003">
    <property type="protein sequence ID" value="MEE2023563.1"/>
    <property type="molecule type" value="Genomic_DNA"/>
</dbReference>
<sequence>MAFTNSMPAASIVTAHKVTTPNERKLKLIEQIRFLRRMKRHCINDLIASEGFERDLKILRKLYRDTLPDDVIRARCERLNDLRKKLNLRIVDNRISYTQKTTEAAHALCGGGV</sequence>
<keyword evidence="2" id="KW-1185">Reference proteome</keyword>
<dbReference type="Proteomes" id="UP001339167">
    <property type="component" value="Unassembled WGS sequence"/>
</dbReference>
<dbReference type="RefSeq" id="WP_330086918.1">
    <property type="nucleotide sequence ID" value="NZ_JAUGZK010000003.1"/>
</dbReference>
<evidence type="ECO:0000313" key="2">
    <source>
        <dbReference type="Proteomes" id="UP001339167"/>
    </source>
</evidence>
<accession>A0ABU7JCZ3</accession>
<gene>
    <name evidence="1" type="ORF">QWF21_04835</name>
</gene>